<protein>
    <submittedName>
        <fullName evidence="11">Peptidase S8 family protein</fullName>
    </submittedName>
</protein>
<evidence type="ECO:0000256" key="1">
    <source>
        <dbReference type="ARBA" id="ARBA00011073"/>
    </source>
</evidence>
<feature type="chain" id="PRO_5013039922" evidence="8">
    <location>
        <begin position="16"/>
        <end position="386"/>
    </location>
</feature>
<dbReference type="InterPro" id="IPR022398">
    <property type="entry name" value="Peptidase_S8_His-AS"/>
</dbReference>
<dbReference type="SUPFAM" id="SSF54897">
    <property type="entry name" value="Protease propeptides/inhibitors"/>
    <property type="match status" value="1"/>
</dbReference>
<keyword evidence="2 6" id="KW-0645">Protease</keyword>
<comment type="caution">
    <text evidence="11">The sequence shown here is derived from an EMBL/GenBank/DDBJ whole genome shotgun (WGS) entry which is preliminary data.</text>
</comment>
<dbReference type="PANTHER" id="PTHR43806">
    <property type="entry name" value="PEPTIDASE S8"/>
    <property type="match status" value="1"/>
</dbReference>
<dbReference type="InterPro" id="IPR000209">
    <property type="entry name" value="Peptidase_S8/S53_dom"/>
</dbReference>
<keyword evidence="5 6" id="KW-0720">Serine protease</keyword>
<dbReference type="eggNOG" id="KOG1153">
    <property type="taxonomic scope" value="Eukaryota"/>
</dbReference>
<dbReference type="InterPro" id="IPR023828">
    <property type="entry name" value="Peptidase_S8_Ser-AS"/>
</dbReference>
<evidence type="ECO:0000256" key="3">
    <source>
        <dbReference type="ARBA" id="ARBA00022729"/>
    </source>
</evidence>
<dbReference type="Gene3D" id="3.40.50.200">
    <property type="entry name" value="Peptidase S8/S53 domain"/>
    <property type="match status" value="1"/>
</dbReference>
<sequence length="386" mass="40812">MIPSALLLLLPMTAAAPASKRAEPAPLIVPRDDSAVFHDQYTVILKDDSDSQALTNVMELIPGNATQVYGNLFKGFTAELDEASLGALRDHPAVDFVEMDQKVSIPDEPQGKVDAVEANPNATAPVVGPQGPVPSHPDQVFRRYNGLTQYLNNPTGGEGVCAYVVDSGVDVTHPEFGGRAHMVESTVDPHGLDLVGHGTHVAGILGSNSYGVAKRVTIYGIKALSERPDASGISNMIAGLDYVARDAPHRHCPNGIVVNLSAGIAERNDALNMAARGLVERGYFVAVAAGNERHDARLNSPASEPSICTVGDYRYRDSNFGPAVDIQAPAVNVLSTVPGGRIYRLTGTSMASPYIAGLAASIASAHHQRAGPDLCAWMVQRATPQW</sequence>
<reference evidence="11 12" key="1">
    <citation type="submission" date="2014-02" db="EMBL/GenBank/DDBJ databases">
        <title>The genome sequence of the entomopathogenic fungus Metarhizium robertsii ARSEF 2575.</title>
        <authorList>
            <person name="Giuliano Garisto Donzelli B."/>
            <person name="Roe B.A."/>
            <person name="Macmil S.L."/>
            <person name="Krasnoff S.B."/>
            <person name="Gibson D.M."/>
        </authorList>
    </citation>
    <scope>NUCLEOTIDE SEQUENCE [LARGE SCALE GENOMIC DNA]</scope>
    <source>
        <strain evidence="11 12">ARSEF 2575</strain>
    </source>
</reference>
<dbReference type="SUPFAM" id="SSF52743">
    <property type="entry name" value="Subtilisin-like"/>
    <property type="match status" value="1"/>
</dbReference>
<evidence type="ECO:0000256" key="8">
    <source>
        <dbReference type="SAM" id="SignalP"/>
    </source>
</evidence>
<dbReference type="InterPro" id="IPR034193">
    <property type="entry name" value="PCSK9_ProteinaseK-like"/>
</dbReference>
<dbReference type="InterPro" id="IPR050131">
    <property type="entry name" value="Peptidase_S8_subtilisin-like"/>
</dbReference>
<dbReference type="Proteomes" id="UP000030151">
    <property type="component" value="Unassembled WGS sequence"/>
</dbReference>
<evidence type="ECO:0000256" key="5">
    <source>
        <dbReference type="ARBA" id="ARBA00022825"/>
    </source>
</evidence>
<keyword evidence="3 8" id="KW-0732">Signal</keyword>
<dbReference type="Pfam" id="PF05922">
    <property type="entry name" value="Inhibitor_I9"/>
    <property type="match status" value="1"/>
</dbReference>
<dbReference type="GO" id="GO:0004252">
    <property type="term" value="F:serine-type endopeptidase activity"/>
    <property type="evidence" value="ECO:0007669"/>
    <property type="project" value="UniProtKB-UniRule"/>
</dbReference>
<feature type="active site" description="Charge relay system" evidence="6">
    <location>
        <position position="349"/>
    </location>
</feature>
<accession>A0A0A1UR82</accession>
<evidence type="ECO:0000256" key="4">
    <source>
        <dbReference type="ARBA" id="ARBA00022801"/>
    </source>
</evidence>
<feature type="active site" description="Charge relay system" evidence="6">
    <location>
        <position position="166"/>
    </location>
</feature>
<evidence type="ECO:0000313" key="12">
    <source>
        <dbReference type="Proteomes" id="UP000030151"/>
    </source>
</evidence>
<evidence type="ECO:0000256" key="7">
    <source>
        <dbReference type="RuleBase" id="RU003355"/>
    </source>
</evidence>
<dbReference type="InterPro" id="IPR015500">
    <property type="entry name" value="Peptidase_S8_subtilisin-rel"/>
</dbReference>
<dbReference type="GO" id="GO:0006508">
    <property type="term" value="P:proteolysis"/>
    <property type="evidence" value="ECO:0007669"/>
    <property type="project" value="UniProtKB-KW"/>
</dbReference>
<dbReference type="OrthoDB" id="206201at2759"/>
<evidence type="ECO:0000259" key="9">
    <source>
        <dbReference type="Pfam" id="PF00082"/>
    </source>
</evidence>
<feature type="domain" description="Inhibitor I9" evidence="10">
    <location>
        <begin position="64"/>
        <end position="105"/>
    </location>
</feature>
<organism evidence="11 12">
    <name type="scientific">Metarhizium robertsii</name>
    <dbReference type="NCBI Taxonomy" id="568076"/>
    <lineage>
        <taxon>Eukaryota</taxon>
        <taxon>Fungi</taxon>
        <taxon>Dikarya</taxon>
        <taxon>Ascomycota</taxon>
        <taxon>Pezizomycotina</taxon>
        <taxon>Sordariomycetes</taxon>
        <taxon>Hypocreomycetidae</taxon>
        <taxon>Hypocreales</taxon>
        <taxon>Clavicipitaceae</taxon>
        <taxon>Metarhizium</taxon>
    </lineage>
</organism>
<dbReference type="PROSITE" id="PS00137">
    <property type="entry name" value="SUBTILASE_HIS"/>
    <property type="match status" value="1"/>
</dbReference>
<comment type="similarity">
    <text evidence="1 6 7">Belongs to the peptidase S8 family.</text>
</comment>
<dbReference type="PROSITE" id="PS00136">
    <property type="entry name" value="SUBTILASE_ASP"/>
    <property type="match status" value="1"/>
</dbReference>
<evidence type="ECO:0000313" key="11">
    <source>
        <dbReference type="EMBL" id="EXU98483.1"/>
    </source>
</evidence>
<evidence type="ECO:0000256" key="6">
    <source>
        <dbReference type="PROSITE-ProRule" id="PRU01240"/>
    </source>
</evidence>
<dbReference type="PROSITE" id="PS51892">
    <property type="entry name" value="SUBTILASE"/>
    <property type="match status" value="1"/>
</dbReference>
<dbReference type="InterPro" id="IPR010259">
    <property type="entry name" value="S8pro/Inhibitor_I9"/>
</dbReference>
<dbReference type="PROSITE" id="PS00138">
    <property type="entry name" value="SUBTILASE_SER"/>
    <property type="match status" value="1"/>
</dbReference>
<name>A0A0A1UR82_9HYPO</name>
<proteinExistence type="inferred from homology"/>
<feature type="domain" description="Peptidase S8/S53" evidence="9">
    <location>
        <begin position="158"/>
        <end position="382"/>
    </location>
</feature>
<keyword evidence="4 6" id="KW-0378">Hydrolase</keyword>
<dbReference type="PANTHER" id="PTHR43806:SF66">
    <property type="entry name" value="SERIN ENDOPEPTIDASE"/>
    <property type="match status" value="1"/>
</dbReference>
<evidence type="ECO:0000259" key="10">
    <source>
        <dbReference type="Pfam" id="PF05922"/>
    </source>
</evidence>
<dbReference type="Gene3D" id="3.30.70.80">
    <property type="entry name" value="Peptidase S8 propeptide/proteinase inhibitor I9"/>
    <property type="match status" value="1"/>
</dbReference>
<dbReference type="CDD" id="cd04077">
    <property type="entry name" value="Peptidases_S8_PCSK9_ProteinaseK_like"/>
    <property type="match status" value="1"/>
</dbReference>
<feature type="signal peptide" evidence="8">
    <location>
        <begin position="1"/>
        <end position="15"/>
    </location>
</feature>
<gene>
    <name evidence="11" type="ORF">X797_008430</name>
</gene>
<dbReference type="InterPro" id="IPR036852">
    <property type="entry name" value="Peptidase_S8/S53_dom_sf"/>
</dbReference>
<dbReference type="Pfam" id="PF00082">
    <property type="entry name" value="Peptidase_S8"/>
    <property type="match status" value="1"/>
</dbReference>
<dbReference type="AlphaFoldDB" id="A0A0A1UR82"/>
<dbReference type="InterPro" id="IPR023827">
    <property type="entry name" value="Peptidase_S8_Asp-AS"/>
</dbReference>
<feature type="active site" description="Charge relay system" evidence="6">
    <location>
        <position position="197"/>
    </location>
</feature>
<dbReference type="HOGENOM" id="CLU_011263_1_0_1"/>
<evidence type="ECO:0000256" key="2">
    <source>
        <dbReference type="ARBA" id="ARBA00022670"/>
    </source>
</evidence>
<dbReference type="InterPro" id="IPR037045">
    <property type="entry name" value="S8pro/Inhibitor_I9_sf"/>
</dbReference>
<dbReference type="PRINTS" id="PR00723">
    <property type="entry name" value="SUBTILISIN"/>
</dbReference>
<dbReference type="EMBL" id="JELW01000026">
    <property type="protein sequence ID" value="EXU98483.1"/>
    <property type="molecule type" value="Genomic_DNA"/>
</dbReference>